<keyword evidence="2" id="KW-1185">Reference proteome</keyword>
<reference evidence="1 2" key="1">
    <citation type="submission" date="2023-09" db="EMBL/GenBank/DDBJ databases">
        <authorList>
            <person name="Wang M."/>
        </authorList>
    </citation>
    <scope>NUCLEOTIDE SEQUENCE [LARGE SCALE GENOMIC DNA]</scope>
    <source>
        <strain evidence="1">GT-2023</strain>
        <tissue evidence="1">Liver</tissue>
    </source>
</reference>
<sequence length="158" mass="17325">MHPLQFHCPAPLKASVFSKVLPSSPNSSTELETRCWRSPNVTFHASNFSSTSDLAPIVCEPMDVSSISALGRTQQRLLSGLNGALSLARMQGTFRSIFTSARLPGAASQPGLCKRKKAKINKHMLQWDFECRVQACNKHMRRVCGTQIQLLLKALGTG</sequence>
<accession>A0ABR3N510</accession>
<comment type="caution">
    <text evidence="1">The sequence shown here is derived from an EMBL/GenBank/DDBJ whole genome shotgun (WGS) entry which is preliminary data.</text>
</comment>
<evidence type="ECO:0000313" key="1">
    <source>
        <dbReference type="EMBL" id="KAL1271896.1"/>
    </source>
</evidence>
<evidence type="ECO:0000313" key="2">
    <source>
        <dbReference type="Proteomes" id="UP001558613"/>
    </source>
</evidence>
<proteinExistence type="predicted"/>
<dbReference type="EMBL" id="JAYMGO010000007">
    <property type="protein sequence ID" value="KAL1271896.1"/>
    <property type="molecule type" value="Genomic_DNA"/>
</dbReference>
<gene>
    <name evidence="1" type="ORF">QQF64_030912</name>
</gene>
<organism evidence="1 2">
    <name type="scientific">Cirrhinus molitorella</name>
    <name type="common">mud carp</name>
    <dbReference type="NCBI Taxonomy" id="172907"/>
    <lineage>
        <taxon>Eukaryota</taxon>
        <taxon>Metazoa</taxon>
        <taxon>Chordata</taxon>
        <taxon>Craniata</taxon>
        <taxon>Vertebrata</taxon>
        <taxon>Euteleostomi</taxon>
        <taxon>Actinopterygii</taxon>
        <taxon>Neopterygii</taxon>
        <taxon>Teleostei</taxon>
        <taxon>Ostariophysi</taxon>
        <taxon>Cypriniformes</taxon>
        <taxon>Cyprinidae</taxon>
        <taxon>Labeoninae</taxon>
        <taxon>Labeonini</taxon>
        <taxon>Cirrhinus</taxon>
    </lineage>
</organism>
<name>A0ABR3N510_9TELE</name>
<dbReference type="Proteomes" id="UP001558613">
    <property type="component" value="Unassembled WGS sequence"/>
</dbReference>
<protein>
    <submittedName>
        <fullName evidence="1">Uncharacterized protein</fullName>
    </submittedName>
</protein>